<accession>A0A8J6C8Y1</accession>
<keyword evidence="2" id="KW-1185">Reference proteome</keyword>
<sequence length="121" mass="13022">MGGDSINESGLLMCSGCILCNTSIYTDFPACIGWSGKFKVLCLEGAFCLKLGTPTMKCICCDLSISKDLLNPIWKTQCQQCCIVNACAIPPDSEVPATLGMCFIFVYPSIGVCKTQGMLRK</sequence>
<comment type="caution">
    <text evidence="1">The sequence shown here is derived from an EMBL/GenBank/DDBJ whole genome shotgun (WGS) entry which is preliminary data.</text>
</comment>
<gene>
    <name evidence="1" type="ORF">KFE25_004222</name>
</gene>
<dbReference type="Proteomes" id="UP000751190">
    <property type="component" value="Unassembled WGS sequence"/>
</dbReference>
<name>A0A8J6C8Y1_DIALT</name>
<reference evidence="1" key="1">
    <citation type="submission" date="2021-05" db="EMBL/GenBank/DDBJ databases">
        <title>The genome of the haptophyte Pavlova lutheri (Diacronema luteri, Pavlovales) - a model for lipid biosynthesis in eukaryotic algae.</title>
        <authorList>
            <person name="Hulatt C.J."/>
            <person name="Posewitz M.C."/>
        </authorList>
    </citation>
    <scope>NUCLEOTIDE SEQUENCE</scope>
    <source>
        <strain evidence="1">NIVA-4/92</strain>
    </source>
</reference>
<protein>
    <submittedName>
        <fullName evidence="1">Uncharacterized protein</fullName>
    </submittedName>
</protein>
<dbReference type="OMA" id="PCNDEVP"/>
<proteinExistence type="predicted"/>
<dbReference type="EMBL" id="JAGTXO010000046">
    <property type="protein sequence ID" value="KAG8458888.1"/>
    <property type="molecule type" value="Genomic_DNA"/>
</dbReference>
<dbReference type="AlphaFoldDB" id="A0A8J6C8Y1"/>
<dbReference type="OrthoDB" id="409142at2759"/>
<evidence type="ECO:0000313" key="1">
    <source>
        <dbReference type="EMBL" id="KAG8458888.1"/>
    </source>
</evidence>
<organism evidence="1 2">
    <name type="scientific">Diacronema lutheri</name>
    <name type="common">Unicellular marine alga</name>
    <name type="synonym">Monochrysis lutheri</name>
    <dbReference type="NCBI Taxonomy" id="2081491"/>
    <lineage>
        <taxon>Eukaryota</taxon>
        <taxon>Haptista</taxon>
        <taxon>Haptophyta</taxon>
        <taxon>Pavlovophyceae</taxon>
        <taxon>Pavlovales</taxon>
        <taxon>Pavlovaceae</taxon>
        <taxon>Diacronema</taxon>
    </lineage>
</organism>
<evidence type="ECO:0000313" key="2">
    <source>
        <dbReference type="Proteomes" id="UP000751190"/>
    </source>
</evidence>